<dbReference type="EMBL" id="PEXW01000057">
    <property type="protein sequence ID" value="PIS40587.1"/>
    <property type="molecule type" value="Genomic_DNA"/>
</dbReference>
<proteinExistence type="predicted"/>
<evidence type="ECO:0000313" key="4">
    <source>
        <dbReference type="EMBL" id="PIS40587.1"/>
    </source>
</evidence>
<dbReference type="PRINTS" id="PR00469">
    <property type="entry name" value="PNDRDTASEII"/>
</dbReference>
<reference evidence="5" key="1">
    <citation type="submission" date="2017-09" db="EMBL/GenBank/DDBJ databases">
        <title>Depth-based differentiation of microbial function through sediment-hosted aquifers and enrichment of novel symbionts in the deep terrestrial subsurface.</title>
        <authorList>
            <person name="Probst A.J."/>
            <person name="Ladd B."/>
            <person name="Jarett J.K."/>
            <person name="Geller-Mcgrath D.E."/>
            <person name="Sieber C.M.K."/>
            <person name="Emerson J.B."/>
            <person name="Anantharaman K."/>
            <person name="Thomas B.C."/>
            <person name="Malmstrom R."/>
            <person name="Stieglmeier M."/>
            <person name="Klingl A."/>
            <person name="Woyke T."/>
            <person name="Ryan C.M."/>
            <person name="Banfield J.F."/>
        </authorList>
    </citation>
    <scope>NUCLEOTIDE SEQUENCE [LARGE SCALE GENOMIC DNA]</scope>
</reference>
<evidence type="ECO:0000256" key="1">
    <source>
        <dbReference type="ARBA" id="ARBA00022630"/>
    </source>
</evidence>
<name>A0A2H0YQ17_9BACT</name>
<dbReference type="GO" id="GO:0016491">
    <property type="term" value="F:oxidoreductase activity"/>
    <property type="evidence" value="ECO:0007669"/>
    <property type="project" value="UniProtKB-KW"/>
</dbReference>
<dbReference type="AlphaFoldDB" id="A0A2H0YQ17"/>
<feature type="domain" description="FAD/NAD(P)-binding" evidence="3">
    <location>
        <begin position="9"/>
        <end position="293"/>
    </location>
</feature>
<comment type="caution">
    <text evidence="4">The sequence shown here is derived from an EMBL/GenBank/DDBJ whole genome shotgun (WGS) entry which is preliminary data.</text>
</comment>
<organism evidence="4 5">
    <name type="scientific">Candidatus Kerfeldbacteria bacterium CG08_land_8_20_14_0_20_43_14</name>
    <dbReference type="NCBI Taxonomy" id="2014246"/>
    <lineage>
        <taxon>Bacteria</taxon>
        <taxon>Candidatus Kerfeldiibacteriota</taxon>
    </lineage>
</organism>
<protein>
    <recommendedName>
        <fullName evidence="3">FAD/NAD(P)-binding domain-containing protein</fullName>
    </recommendedName>
</protein>
<evidence type="ECO:0000313" key="5">
    <source>
        <dbReference type="Proteomes" id="UP000236845"/>
    </source>
</evidence>
<keyword evidence="1" id="KW-0285">Flavoprotein</keyword>
<dbReference type="Proteomes" id="UP000236845">
    <property type="component" value="Unassembled WGS sequence"/>
</dbReference>
<dbReference type="SUPFAM" id="SSF51905">
    <property type="entry name" value="FAD/NAD(P)-binding domain"/>
    <property type="match status" value="1"/>
</dbReference>
<evidence type="ECO:0000259" key="3">
    <source>
        <dbReference type="Pfam" id="PF07992"/>
    </source>
</evidence>
<evidence type="ECO:0000256" key="2">
    <source>
        <dbReference type="ARBA" id="ARBA00023002"/>
    </source>
</evidence>
<dbReference type="InterPro" id="IPR023753">
    <property type="entry name" value="FAD/NAD-binding_dom"/>
</dbReference>
<accession>A0A2H0YQ17</accession>
<dbReference type="PANTHER" id="PTHR48105">
    <property type="entry name" value="THIOREDOXIN REDUCTASE 1-RELATED-RELATED"/>
    <property type="match status" value="1"/>
</dbReference>
<dbReference type="Gene3D" id="3.50.50.60">
    <property type="entry name" value="FAD/NAD(P)-binding domain"/>
    <property type="match status" value="2"/>
</dbReference>
<dbReference type="InterPro" id="IPR036188">
    <property type="entry name" value="FAD/NAD-bd_sf"/>
</dbReference>
<sequence length="323" mass="35365">MADKKIEKYDVVVVGGGASGLVAGLFTSRRVLKTLIISQDIGGQAATTPEIENYPGYDKVDGLDLMKKFKSQAEKFGAQFKLETVESIESLPENRYRINANTFSAEAEAVILAFGLSHRHLNIPGEAEHVGKGVFYCAICDPKYYQDKKVVIVGGGSSAVQAALSISDLAKEVWIVNVTKALNAETILCQRLKESKKIKVILNATTKEIKGNDWVKNIVIVHKENNQEESLSYDCVFVEIGYVAKADWVKELVETDQRNQIKISPNCETNKPGIFAAGDITTIAFKQVVISAGEGAKAALQAHQYLLTKQGKRAGNIDWGKKK</sequence>
<dbReference type="InterPro" id="IPR050097">
    <property type="entry name" value="Ferredoxin-NADP_redctase_2"/>
</dbReference>
<keyword evidence="2" id="KW-0560">Oxidoreductase</keyword>
<dbReference type="PRINTS" id="PR00368">
    <property type="entry name" value="FADPNR"/>
</dbReference>
<dbReference type="Pfam" id="PF07992">
    <property type="entry name" value="Pyr_redox_2"/>
    <property type="match status" value="1"/>
</dbReference>
<gene>
    <name evidence="4" type="ORF">COT26_02550</name>
</gene>